<dbReference type="Proteomes" id="UP000565205">
    <property type="component" value="Unassembled WGS sequence"/>
</dbReference>
<evidence type="ECO:0000313" key="1">
    <source>
        <dbReference type="EMBL" id="NVN32447.1"/>
    </source>
</evidence>
<name>A0A850P325_9PROT</name>
<dbReference type="AlphaFoldDB" id="A0A850P325"/>
<accession>A0A850P325</accession>
<evidence type="ECO:0000313" key="2">
    <source>
        <dbReference type="Proteomes" id="UP000565205"/>
    </source>
</evidence>
<protein>
    <submittedName>
        <fullName evidence="1">F0F1 ATP synthase subunit B</fullName>
    </submittedName>
</protein>
<organism evidence="1 2">
    <name type="scientific">Endobacter medicaginis</name>
    <dbReference type="NCBI Taxonomy" id="1181271"/>
    <lineage>
        <taxon>Bacteria</taxon>
        <taxon>Pseudomonadati</taxon>
        <taxon>Pseudomonadota</taxon>
        <taxon>Alphaproteobacteria</taxon>
        <taxon>Acetobacterales</taxon>
        <taxon>Acetobacteraceae</taxon>
        <taxon>Endobacter</taxon>
    </lineage>
</organism>
<dbReference type="EMBL" id="JABXXQ010000861">
    <property type="protein sequence ID" value="NVN32447.1"/>
    <property type="molecule type" value="Genomic_DNA"/>
</dbReference>
<comment type="caution">
    <text evidence="1">The sequence shown here is derived from an EMBL/GenBank/DDBJ whole genome shotgun (WGS) entry which is preliminary data.</text>
</comment>
<feature type="non-terminal residue" evidence="1">
    <location>
        <position position="1"/>
    </location>
</feature>
<reference evidence="1 2" key="1">
    <citation type="submission" date="2020-06" db="EMBL/GenBank/DDBJ databases">
        <title>Description of novel acetic acid bacteria.</title>
        <authorList>
            <person name="Sombolestani A."/>
        </authorList>
    </citation>
    <scope>NUCLEOTIDE SEQUENCE [LARGE SCALE GENOMIC DNA]</scope>
    <source>
        <strain evidence="1 2">LMG 26838</strain>
    </source>
</reference>
<gene>
    <name evidence="1" type="ORF">HUK83_19145</name>
</gene>
<proteinExistence type="predicted"/>
<sequence>TSIPTQRNSHDRNAAAERAAVDDIRHAAATIAADAARGVISETHGAAEDADLVDRAIAGLPAALSGRQAA</sequence>